<evidence type="ECO:0000256" key="1">
    <source>
        <dbReference type="SAM" id="SignalP"/>
    </source>
</evidence>
<accession>A0A3P2AD68</accession>
<proteinExistence type="predicted"/>
<organism evidence="2 3">
    <name type="scientific">Prevotella heparinolytica</name>
    <dbReference type="NCBI Taxonomy" id="28113"/>
    <lineage>
        <taxon>Bacteria</taxon>
        <taxon>Pseudomonadati</taxon>
        <taxon>Bacteroidota</taxon>
        <taxon>Bacteroidia</taxon>
        <taxon>Bacteroidales</taxon>
        <taxon>Bacteroidaceae</taxon>
        <taxon>Bacteroides</taxon>
    </lineage>
</organism>
<dbReference type="AlphaFoldDB" id="A0A3P2AD68"/>
<reference evidence="2 3" key="1">
    <citation type="submission" date="2018-11" db="EMBL/GenBank/DDBJ databases">
        <title>Genomes From Bacteria Associated with the Canine Oral Cavity: a Test Case for Automated Genome-Based Taxonomic Assignment.</title>
        <authorList>
            <person name="Coil D.A."/>
            <person name="Jospin G."/>
            <person name="Darling A.E."/>
            <person name="Wallis C."/>
            <person name="Davis I.J."/>
            <person name="Harris S."/>
            <person name="Eisen J.A."/>
            <person name="Holcombe L.J."/>
            <person name="O'Flynn C."/>
        </authorList>
    </citation>
    <scope>NUCLEOTIDE SEQUENCE [LARGE SCALE GENOMIC DNA]</scope>
    <source>
        <strain evidence="2 3">OH1047_COT-310</strain>
    </source>
</reference>
<evidence type="ECO:0008006" key="4">
    <source>
        <dbReference type="Google" id="ProtNLM"/>
    </source>
</evidence>
<sequence>MKTDGLFRLFALKLVFLSCLLVACDKDEEAALAPFREITVEGEAGTLQIDMTRGGWRIASVTTPEGEAMKDGYGRPLQLEGMGSLHHRWWDLQRNTDTRITLRLKDNFDVAAQRSLILNLEMKEGFYKEQVVIKQNYCRNLYEIESLKYSLEEGDGMSEREIVPYGLKYRVEGGGDEVKPFTVYPFFNELATYQFVFDDSTEDYLSWIEPQKRFVKLPVRIEDGKVIIDEESFFLHKEFRYIKDKALKEKGFKVEMIPSKWNVYTADIYCKRLQLTFRLTLVRPGRDGELVLRGKMTYKYPYDCSSVRHETEDYQGE</sequence>
<evidence type="ECO:0000313" key="3">
    <source>
        <dbReference type="Proteomes" id="UP000279562"/>
    </source>
</evidence>
<name>A0A3P2AD68_9BACE</name>
<comment type="caution">
    <text evidence="2">The sequence shown here is derived from an EMBL/GenBank/DDBJ whole genome shotgun (WGS) entry which is preliminary data.</text>
</comment>
<gene>
    <name evidence="2" type="ORF">EII33_01850</name>
</gene>
<keyword evidence="3" id="KW-1185">Reference proteome</keyword>
<protein>
    <recommendedName>
        <fullName evidence="4">Lipoprotein</fullName>
    </recommendedName>
</protein>
<feature type="chain" id="PRO_5018023562" description="Lipoprotein" evidence="1">
    <location>
        <begin position="24"/>
        <end position="317"/>
    </location>
</feature>
<dbReference type="EMBL" id="RQYF01000004">
    <property type="protein sequence ID" value="RRD92998.1"/>
    <property type="molecule type" value="Genomic_DNA"/>
</dbReference>
<dbReference type="PROSITE" id="PS51257">
    <property type="entry name" value="PROKAR_LIPOPROTEIN"/>
    <property type="match status" value="1"/>
</dbReference>
<keyword evidence="1" id="KW-0732">Signal</keyword>
<feature type="signal peptide" evidence="1">
    <location>
        <begin position="1"/>
        <end position="23"/>
    </location>
</feature>
<evidence type="ECO:0000313" key="2">
    <source>
        <dbReference type="EMBL" id="RRD92998.1"/>
    </source>
</evidence>
<dbReference type="RefSeq" id="WP_125238278.1">
    <property type="nucleotide sequence ID" value="NZ_RQYF01000004.1"/>
</dbReference>
<dbReference type="Proteomes" id="UP000279562">
    <property type="component" value="Unassembled WGS sequence"/>
</dbReference>